<protein>
    <submittedName>
        <fullName evidence="2">G_PROTEIN_RECEP_F1_2 domain-containing protein</fullName>
    </submittedName>
</protein>
<organism evidence="1 2">
    <name type="scientific">Rhabditophanes sp. KR3021</name>
    <dbReference type="NCBI Taxonomy" id="114890"/>
    <lineage>
        <taxon>Eukaryota</taxon>
        <taxon>Metazoa</taxon>
        <taxon>Ecdysozoa</taxon>
        <taxon>Nematoda</taxon>
        <taxon>Chromadorea</taxon>
        <taxon>Rhabditida</taxon>
        <taxon>Tylenchina</taxon>
        <taxon>Panagrolaimomorpha</taxon>
        <taxon>Strongyloidoidea</taxon>
        <taxon>Alloionematidae</taxon>
        <taxon>Rhabditophanes</taxon>
    </lineage>
</organism>
<evidence type="ECO:0000313" key="1">
    <source>
        <dbReference type="Proteomes" id="UP000095286"/>
    </source>
</evidence>
<proteinExistence type="predicted"/>
<evidence type="ECO:0000313" key="2">
    <source>
        <dbReference type="WBParaSite" id="RSKR_0000289375.1"/>
    </source>
</evidence>
<reference evidence="2" key="1">
    <citation type="submission" date="2016-11" db="UniProtKB">
        <authorList>
            <consortium name="WormBaseParasite"/>
        </authorList>
    </citation>
    <scope>IDENTIFICATION</scope>
    <source>
        <strain evidence="2">KR3021</strain>
    </source>
</reference>
<sequence>MVPDTIAFTDSNYVSTDIIANDIFTYEKTYTKPIMPFLTCIPQVVCPISSIIFSLLILKKINQSFDMSKIHSNSNKQQKLLTYSLLSNSLLPAIGTLPNTIFFAFITYGIEIPRFCWNLADCLTLIVGGITPSCMVFFIPAFAKPFRQLLGSKKRGTAVSVSMIQTGSRNGKKAKAVQDGKVGYMSTNLAFYQEFIKYTYGIEMSNDSNVDCPTKLNLKPSLKSVNTYTDYCTCRDNVCNMGTAGSVVQNCLSERKGLDFYDIKDSYGSVEKCEDPKDVCVTVTGNTPYSSIV</sequence>
<dbReference type="WBParaSite" id="RSKR_0000289375.1">
    <property type="protein sequence ID" value="RSKR_0000289375.1"/>
    <property type="gene ID" value="RSKR_0000289375"/>
</dbReference>
<name>A0AC35TP38_9BILA</name>
<accession>A0AC35TP38</accession>
<dbReference type="Proteomes" id="UP000095286">
    <property type="component" value="Unplaced"/>
</dbReference>